<sequence length="135" mass="15456">MQLSDRPEQRLHGLFLFVIARRLDCPHNVKYHRNLRAGYFNKCNSPGVMRFGIFQGADNRFHRLSLEIKQPRWPYSALPLTLRGLQMAEEGTGGYPEAIPDYLEAHMFPAADCLDSNSMGRIEAFRSTSDEPLQS</sequence>
<dbReference type="HOGENOM" id="CLU_1884421_0_0_0"/>
<dbReference type="KEGG" id="sus:Acid_6392"/>
<name>Q01SQ2_SOLUE</name>
<evidence type="ECO:0000313" key="1">
    <source>
        <dbReference type="EMBL" id="ABJ87318.1"/>
    </source>
</evidence>
<reference evidence="1" key="1">
    <citation type="submission" date="2006-10" db="EMBL/GenBank/DDBJ databases">
        <title>Complete sequence of Solibacter usitatus Ellin6076.</title>
        <authorList>
            <consortium name="US DOE Joint Genome Institute"/>
            <person name="Copeland A."/>
            <person name="Lucas S."/>
            <person name="Lapidus A."/>
            <person name="Barry K."/>
            <person name="Detter J.C."/>
            <person name="Glavina del Rio T."/>
            <person name="Hammon N."/>
            <person name="Israni S."/>
            <person name="Dalin E."/>
            <person name="Tice H."/>
            <person name="Pitluck S."/>
            <person name="Thompson L.S."/>
            <person name="Brettin T."/>
            <person name="Bruce D."/>
            <person name="Han C."/>
            <person name="Tapia R."/>
            <person name="Gilna P."/>
            <person name="Schmutz J."/>
            <person name="Larimer F."/>
            <person name="Land M."/>
            <person name="Hauser L."/>
            <person name="Kyrpides N."/>
            <person name="Mikhailova N."/>
            <person name="Janssen P.H."/>
            <person name="Kuske C.R."/>
            <person name="Richardson P."/>
        </authorList>
    </citation>
    <scope>NUCLEOTIDE SEQUENCE</scope>
    <source>
        <strain evidence="1">Ellin6076</strain>
    </source>
</reference>
<dbReference type="AlphaFoldDB" id="Q01SQ2"/>
<accession>Q01SQ2</accession>
<organism evidence="1">
    <name type="scientific">Solibacter usitatus (strain Ellin6076)</name>
    <dbReference type="NCBI Taxonomy" id="234267"/>
    <lineage>
        <taxon>Bacteria</taxon>
        <taxon>Pseudomonadati</taxon>
        <taxon>Acidobacteriota</taxon>
        <taxon>Terriglobia</taxon>
        <taxon>Bryobacterales</taxon>
        <taxon>Solibacteraceae</taxon>
        <taxon>Candidatus Solibacter</taxon>
    </lineage>
</organism>
<dbReference type="EMBL" id="CP000473">
    <property type="protein sequence ID" value="ABJ87318.1"/>
    <property type="molecule type" value="Genomic_DNA"/>
</dbReference>
<protein>
    <submittedName>
        <fullName evidence="1">Uncharacterized protein</fullName>
    </submittedName>
</protein>
<gene>
    <name evidence="1" type="ordered locus">Acid_6392</name>
</gene>
<proteinExistence type="predicted"/>
<dbReference type="InParanoid" id="Q01SQ2"/>